<dbReference type="GO" id="GO:0016114">
    <property type="term" value="P:terpenoid biosynthetic process"/>
    <property type="evidence" value="ECO:0007669"/>
    <property type="project" value="UniProtKB-UniPathway"/>
</dbReference>
<sequence>MSKTKALLRSMWELARFHTMESFLESFPAITGVDLAMRKTKPEMSPIQLISLIFGNWFCMTLIHGFMCTWNDIIDHPIDAQVERTKYRPLPSGRISRPAAYLWCLTELLITASSTYYFLGREALLVSLPIYTISMVYPFAKFTVAWPQFVLSPCVAWPTFVGWTSVVKSANWEEIRECVPLFMAHAVWTIYYDTAYGFQDIVGDKKAGVKSLALYLGPQLKQFMTLLSVVTVSLFSTMAYKADSSLMF</sequence>
<dbReference type="Pfam" id="PF01040">
    <property type="entry name" value="UbiA"/>
    <property type="match status" value="1"/>
</dbReference>
<dbReference type="InterPro" id="IPR000537">
    <property type="entry name" value="UbiA_prenyltransferase"/>
</dbReference>
<dbReference type="UniPathway" id="UPA00213"/>
<evidence type="ECO:0000256" key="8">
    <source>
        <dbReference type="ARBA" id="ARBA00023136"/>
    </source>
</evidence>
<dbReference type="Gene3D" id="1.20.120.1780">
    <property type="entry name" value="UbiA prenyltransferase"/>
    <property type="match status" value="1"/>
</dbReference>
<name>U4KVA4_PYROM</name>
<dbReference type="PROSITE" id="PS00943">
    <property type="entry name" value="UBIA"/>
    <property type="match status" value="1"/>
</dbReference>
<feature type="transmembrane region" description="Helical" evidence="9">
    <location>
        <begin position="100"/>
        <end position="119"/>
    </location>
</feature>
<keyword evidence="6 9" id="KW-0812">Transmembrane</keyword>
<feature type="transmembrane region" description="Helical" evidence="9">
    <location>
        <begin position="47"/>
        <end position="67"/>
    </location>
</feature>
<dbReference type="PANTHER" id="PTHR11048:SF28">
    <property type="entry name" value="4-HYDROXYBENZOATE POLYPRENYLTRANSFERASE, MITOCHONDRIAL"/>
    <property type="match status" value="1"/>
</dbReference>
<dbReference type="eggNOG" id="KOG1381">
    <property type="taxonomic scope" value="Eukaryota"/>
</dbReference>
<dbReference type="OMA" id="FTIAWPA"/>
<evidence type="ECO:0000256" key="1">
    <source>
        <dbReference type="ARBA" id="ARBA00001946"/>
    </source>
</evidence>
<dbReference type="EMBL" id="HF935218">
    <property type="protein sequence ID" value="CCX04826.1"/>
    <property type="molecule type" value="Genomic_DNA"/>
</dbReference>
<comment type="pathway">
    <text evidence="3">Secondary metabolite biosynthesis; terpenoid biosynthesis.</text>
</comment>
<dbReference type="Gene3D" id="1.10.357.140">
    <property type="entry name" value="UbiA prenyltransferase"/>
    <property type="match status" value="1"/>
</dbReference>
<keyword evidence="8 9" id="KW-0472">Membrane</keyword>
<feature type="transmembrane region" description="Helical" evidence="9">
    <location>
        <begin position="223"/>
        <end position="242"/>
    </location>
</feature>
<comment type="subcellular location">
    <subcellularLocation>
        <location evidence="2">Membrane</location>
        <topology evidence="2">Multi-pass membrane protein</topology>
    </subcellularLocation>
</comment>
<gene>
    <name evidence="10" type="ORF">PCON_03808</name>
</gene>
<protein>
    <submittedName>
        <fullName evidence="10">Similar to 4-hydroxybenzoate polyprenyltransferase, mitochondrial acc. no. Q298G6</fullName>
    </submittedName>
</protein>
<dbReference type="InterPro" id="IPR039653">
    <property type="entry name" value="Prenyltransferase"/>
</dbReference>
<organism evidence="10 11">
    <name type="scientific">Pyronema omphalodes (strain CBS 100304)</name>
    <name type="common">Pyronema confluens</name>
    <dbReference type="NCBI Taxonomy" id="1076935"/>
    <lineage>
        <taxon>Eukaryota</taxon>
        <taxon>Fungi</taxon>
        <taxon>Dikarya</taxon>
        <taxon>Ascomycota</taxon>
        <taxon>Pezizomycotina</taxon>
        <taxon>Pezizomycetes</taxon>
        <taxon>Pezizales</taxon>
        <taxon>Pyronemataceae</taxon>
        <taxon>Pyronema</taxon>
    </lineage>
</organism>
<evidence type="ECO:0000256" key="7">
    <source>
        <dbReference type="ARBA" id="ARBA00022989"/>
    </source>
</evidence>
<accession>U4KVA4</accession>
<evidence type="ECO:0000256" key="9">
    <source>
        <dbReference type="SAM" id="Phobius"/>
    </source>
</evidence>
<dbReference type="STRING" id="1076935.U4KVA4"/>
<dbReference type="Proteomes" id="UP000018144">
    <property type="component" value="Unassembled WGS sequence"/>
</dbReference>
<keyword evidence="7 9" id="KW-1133">Transmembrane helix</keyword>
<comment type="cofactor">
    <cofactor evidence="1">
        <name>Mg(2+)</name>
        <dbReference type="ChEBI" id="CHEBI:18420"/>
    </cofactor>
</comment>
<dbReference type="PANTHER" id="PTHR11048">
    <property type="entry name" value="PRENYLTRANSFERASES"/>
    <property type="match status" value="1"/>
</dbReference>
<comment type="similarity">
    <text evidence="4">Belongs to the UbiA prenyltransferase family.</text>
</comment>
<dbReference type="InterPro" id="IPR030470">
    <property type="entry name" value="UbiA_prenylTrfase_CS"/>
</dbReference>
<dbReference type="GO" id="GO:0005886">
    <property type="term" value="C:plasma membrane"/>
    <property type="evidence" value="ECO:0007669"/>
    <property type="project" value="TreeGrafter"/>
</dbReference>
<evidence type="ECO:0000256" key="3">
    <source>
        <dbReference type="ARBA" id="ARBA00004721"/>
    </source>
</evidence>
<dbReference type="InterPro" id="IPR044878">
    <property type="entry name" value="UbiA_sf"/>
</dbReference>
<evidence type="ECO:0000313" key="10">
    <source>
        <dbReference type="EMBL" id="CCX04826.1"/>
    </source>
</evidence>
<dbReference type="CDD" id="cd13959">
    <property type="entry name" value="PT_UbiA_COQ2"/>
    <property type="match status" value="1"/>
</dbReference>
<keyword evidence="5 10" id="KW-0808">Transferase</keyword>
<evidence type="ECO:0000256" key="6">
    <source>
        <dbReference type="ARBA" id="ARBA00022692"/>
    </source>
</evidence>
<reference evidence="10 11" key="1">
    <citation type="journal article" date="2013" name="PLoS Genet.">
        <title>The genome and development-dependent transcriptomes of Pyronema confluens: a window into fungal evolution.</title>
        <authorList>
            <person name="Traeger S."/>
            <person name="Altegoer F."/>
            <person name="Freitag M."/>
            <person name="Gabaldon T."/>
            <person name="Kempken F."/>
            <person name="Kumar A."/>
            <person name="Marcet-Houben M."/>
            <person name="Poggeler S."/>
            <person name="Stajich J.E."/>
            <person name="Nowrousian M."/>
        </authorList>
    </citation>
    <scope>NUCLEOTIDE SEQUENCE [LARGE SCALE GENOMIC DNA]</scope>
    <source>
        <strain evidence="11">CBS 100304</strain>
        <tissue evidence="10">Vegetative mycelium</tissue>
    </source>
</reference>
<keyword evidence="11" id="KW-1185">Reference proteome</keyword>
<dbReference type="AlphaFoldDB" id="U4KVA4"/>
<evidence type="ECO:0000256" key="2">
    <source>
        <dbReference type="ARBA" id="ARBA00004141"/>
    </source>
</evidence>
<evidence type="ECO:0000313" key="11">
    <source>
        <dbReference type="Proteomes" id="UP000018144"/>
    </source>
</evidence>
<dbReference type="OrthoDB" id="18170at2759"/>
<evidence type="ECO:0000256" key="4">
    <source>
        <dbReference type="ARBA" id="ARBA00005985"/>
    </source>
</evidence>
<evidence type="ECO:0000256" key="5">
    <source>
        <dbReference type="ARBA" id="ARBA00022679"/>
    </source>
</evidence>
<proteinExistence type="inferred from homology"/>
<dbReference type="GO" id="GO:0016765">
    <property type="term" value="F:transferase activity, transferring alkyl or aryl (other than methyl) groups"/>
    <property type="evidence" value="ECO:0007669"/>
    <property type="project" value="InterPro"/>
</dbReference>